<dbReference type="Pfam" id="PF04434">
    <property type="entry name" value="SWIM"/>
    <property type="match status" value="1"/>
</dbReference>
<dbReference type="Gene3D" id="3.40.50.10810">
    <property type="entry name" value="Tandem AAA-ATPase domain"/>
    <property type="match status" value="1"/>
</dbReference>
<evidence type="ECO:0000259" key="5">
    <source>
        <dbReference type="PROSITE" id="PS51194"/>
    </source>
</evidence>
<dbReference type="Proteomes" id="UP001142462">
    <property type="component" value="Unassembled WGS sequence"/>
</dbReference>
<keyword evidence="2" id="KW-0863">Zinc-finger</keyword>
<keyword evidence="2" id="KW-0862">Zinc</keyword>
<dbReference type="SMART" id="SM00487">
    <property type="entry name" value="DEXDc"/>
    <property type="match status" value="1"/>
</dbReference>
<feature type="domain" description="Helicase ATP-binding" evidence="4">
    <location>
        <begin position="637"/>
        <end position="799"/>
    </location>
</feature>
<dbReference type="PANTHER" id="PTHR10799">
    <property type="entry name" value="SNF2/RAD54 HELICASE FAMILY"/>
    <property type="match status" value="1"/>
</dbReference>
<dbReference type="InterPro" id="IPR038718">
    <property type="entry name" value="SNF2-like_sf"/>
</dbReference>
<dbReference type="InterPro" id="IPR000330">
    <property type="entry name" value="SNF2_N"/>
</dbReference>
<evidence type="ECO:0000259" key="3">
    <source>
        <dbReference type="PROSITE" id="PS50966"/>
    </source>
</evidence>
<dbReference type="InterPro" id="IPR027417">
    <property type="entry name" value="P-loop_NTPase"/>
</dbReference>
<feature type="domain" description="SWIM-type" evidence="3">
    <location>
        <begin position="56"/>
        <end position="93"/>
    </location>
</feature>
<dbReference type="CDD" id="cd18793">
    <property type="entry name" value="SF2_C_SNF"/>
    <property type="match status" value="1"/>
</dbReference>
<dbReference type="GO" id="GO:0004386">
    <property type="term" value="F:helicase activity"/>
    <property type="evidence" value="ECO:0007669"/>
    <property type="project" value="UniProtKB-KW"/>
</dbReference>
<dbReference type="RefSeq" id="WP_271171788.1">
    <property type="nucleotide sequence ID" value="NZ_JAVDUK010000001.1"/>
</dbReference>
<reference evidence="6" key="2">
    <citation type="submission" date="2023-01" db="EMBL/GenBank/DDBJ databases">
        <authorList>
            <person name="Sun Q."/>
            <person name="Evtushenko L."/>
        </authorList>
    </citation>
    <scope>NUCLEOTIDE SEQUENCE</scope>
    <source>
        <strain evidence="6">VKM Ac-1020</strain>
    </source>
</reference>
<sequence length="1095" mass="119672">MPAPYVPVDAIRRMADDGAYARGLAYFQEGAVEHARWMTDGVTLTARVAGSSARSYTVRVRFDARTSAIVASQCSCPLRSRCKHVVAALLAGNAQQRNAAQGRRPDGAGASWRSLVTPAETATAPDTVPLALGVELRHRPARSAGGWQARRAEAAHPRQLERGTAGELFVGLRPLLRSDRSGAWIKGDASWDAVRRPGSRFPHAQSRWFAELYSIARDVFRLDAFGDGSEWLTLDSIPSALLWTHLRAADGLGIPLVPTQKLLDVRLARLASARVRIDEADDGALSVRAEIEIDGAPVDLASVRPVARSGVYAFASEGGRISLTLAPVALADPVALLVGAQGELDVPAEDAEEFVRDALPVIARRVEVRAPEGIEVPERPAPQAVIAVTFHPGDRTTYALSCAYAGLARHPLGEPGGPASPDPDRDGAAEAALAERIARAWEGAADVPFAPSGELRDVDAAEFSERILPALEAEGVRVETSGSRRRYRELAGVPEISVSTVESTDADWFDLGVVVTIDGRRIPFAPLFTAISQRRKKLLLADGDYFSLAHPALQRLRDLVDEAATLSEWEAGPRISRYQTALWADFEDLADESAPAASWRATAEGLRDIDRIEPTPPPAGLAARLRPYQQAGLDWLAFLWRHRLGGILADDMGLGKTIQMLALILHTREAGERRPFLVVAPTSVTATWRDEAARFAPSLRVHRIDATRTKRSGTLADAAADADIVVTSYALLRLDAAEYAGVEWAGLILDEAQFAKNPQTGVHRAAADLRADVTFAVTGTPLENGLSELWALLSLAAPGLFPSARRFREEYIGPIEKGKVPENQEGADYRERRLARLRRRIRPLMLRRTKELVADDLPPKQEQRLHVELSAAHREVYDTVLQRERQKVLGLLDDLDRNRFIVFRSLTLLRLLSLAPELVDPAHAHIPSSKLDALVEQLSEVIAEGHRALVFSQFTSYLDIVAARLDREGIAHAHLDGSTRDRPAVVESFRSGDAPVFLISLKAGGFGLTLTEADYVYLLDPWWNPAAEAQAVDRAHRIGQTKQVMVYRMIAADTIEEKVMALQERKARLFSAVMDDDALFSQALTADDIRGLLEP</sequence>
<dbReference type="GO" id="GO:0005524">
    <property type="term" value="F:ATP binding"/>
    <property type="evidence" value="ECO:0007669"/>
    <property type="project" value="InterPro"/>
</dbReference>
<comment type="caution">
    <text evidence="6">The sequence shown here is derived from an EMBL/GenBank/DDBJ whole genome shotgun (WGS) entry which is preliminary data.</text>
</comment>
<gene>
    <name evidence="6" type="ORF">GCM10017576_01850</name>
</gene>
<proteinExistence type="predicted"/>
<dbReference type="PROSITE" id="PS50966">
    <property type="entry name" value="ZF_SWIM"/>
    <property type="match status" value="1"/>
</dbReference>
<dbReference type="EMBL" id="BSEJ01000001">
    <property type="protein sequence ID" value="GLJ60056.1"/>
    <property type="molecule type" value="Genomic_DNA"/>
</dbReference>
<reference evidence="6" key="1">
    <citation type="journal article" date="2014" name="Int. J. Syst. Evol. Microbiol.">
        <title>Complete genome sequence of Corynebacterium casei LMG S-19264T (=DSM 44701T), isolated from a smear-ripened cheese.</title>
        <authorList>
            <consortium name="US DOE Joint Genome Institute (JGI-PGF)"/>
            <person name="Walter F."/>
            <person name="Albersmeier A."/>
            <person name="Kalinowski J."/>
            <person name="Ruckert C."/>
        </authorList>
    </citation>
    <scope>NUCLEOTIDE SEQUENCE</scope>
    <source>
        <strain evidence="6">VKM Ac-1020</strain>
    </source>
</reference>
<dbReference type="InterPro" id="IPR001650">
    <property type="entry name" value="Helicase_C-like"/>
</dbReference>
<evidence type="ECO:0000259" key="4">
    <source>
        <dbReference type="PROSITE" id="PS51192"/>
    </source>
</evidence>
<accession>A0A9W6LV97</accession>
<dbReference type="Gene3D" id="3.40.50.300">
    <property type="entry name" value="P-loop containing nucleotide triphosphate hydrolases"/>
    <property type="match status" value="1"/>
</dbReference>
<keyword evidence="7" id="KW-1185">Reference proteome</keyword>
<keyword evidence="1" id="KW-0378">Hydrolase</keyword>
<keyword evidence="6" id="KW-0067">ATP-binding</keyword>
<dbReference type="SUPFAM" id="SSF52540">
    <property type="entry name" value="P-loop containing nucleoside triphosphate hydrolases"/>
    <property type="match status" value="2"/>
</dbReference>
<evidence type="ECO:0000313" key="7">
    <source>
        <dbReference type="Proteomes" id="UP001142462"/>
    </source>
</evidence>
<evidence type="ECO:0000313" key="6">
    <source>
        <dbReference type="EMBL" id="GLJ60056.1"/>
    </source>
</evidence>
<name>A0A9W6LV97_9MICO</name>
<dbReference type="GO" id="GO:0016787">
    <property type="term" value="F:hydrolase activity"/>
    <property type="evidence" value="ECO:0007669"/>
    <property type="project" value="UniProtKB-KW"/>
</dbReference>
<organism evidence="6 7">
    <name type="scientific">Microbacterium barkeri</name>
    <dbReference type="NCBI Taxonomy" id="33917"/>
    <lineage>
        <taxon>Bacteria</taxon>
        <taxon>Bacillati</taxon>
        <taxon>Actinomycetota</taxon>
        <taxon>Actinomycetes</taxon>
        <taxon>Micrococcales</taxon>
        <taxon>Microbacteriaceae</taxon>
        <taxon>Microbacterium</taxon>
    </lineage>
</organism>
<keyword evidence="2" id="KW-0479">Metal-binding</keyword>
<keyword evidence="6" id="KW-0547">Nucleotide-binding</keyword>
<dbReference type="InterPro" id="IPR007527">
    <property type="entry name" value="Znf_SWIM"/>
</dbReference>
<feature type="domain" description="Helicase C-terminal" evidence="5">
    <location>
        <begin position="934"/>
        <end position="1085"/>
    </location>
</feature>
<dbReference type="InterPro" id="IPR014001">
    <property type="entry name" value="Helicase_ATP-bd"/>
</dbReference>
<keyword evidence="6" id="KW-0347">Helicase</keyword>
<evidence type="ECO:0000256" key="2">
    <source>
        <dbReference type="PROSITE-ProRule" id="PRU00325"/>
    </source>
</evidence>
<dbReference type="PROSITE" id="PS51194">
    <property type="entry name" value="HELICASE_CTER"/>
    <property type="match status" value="1"/>
</dbReference>
<evidence type="ECO:0000256" key="1">
    <source>
        <dbReference type="ARBA" id="ARBA00022801"/>
    </source>
</evidence>
<dbReference type="AlphaFoldDB" id="A0A9W6LV97"/>
<dbReference type="PROSITE" id="PS51192">
    <property type="entry name" value="HELICASE_ATP_BIND_1"/>
    <property type="match status" value="1"/>
</dbReference>
<dbReference type="Pfam" id="PF00271">
    <property type="entry name" value="Helicase_C"/>
    <property type="match status" value="1"/>
</dbReference>
<dbReference type="Pfam" id="PF00176">
    <property type="entry name" value="SNF2-rel_dom"/>
    <property type="match status" value="1"/>
</dbReference>
<dbReference type="SMART" id="SM00490">
    <property type="entry name" value="HELICc"/>
    <property type="match status" value="1"/>
</dbReference>
<dbReference type="InterPro" id="IPR049730">
    <property type="entry name" value="SNF2/RAD54-like_C"/>
</dbReference>
<protein>
    <submittedName>
        <fullName evidence="6">DNA helicase</fullName>
    </submittedName>
</protein>
<dbReference type="GO" id="GO:0008270">
    <property type="term" value="F:zinc ion binding"/>
    <property type="evidence" value="ECO:0007669"/>
    <property type="project" value="UniProtKB-KW"/>
</dbReference>